<keyword evidence="2" id="KW-1185">Reference proteome</keyword>
<evidence type="ECO:0000313" key="2">
    <source>
        <dbReference type="Proteomes" id="UP000483293"/>
    </source>
</evidence>
<evidence type="ECO:0000313" key="1">
    <source>
        <dbReference type="EMBL" id="NEG56125.1"/>
    </source>
</evidence>
<dbReference type="AlphaFoldDB" id="A0A6L9SVR4"/>
<comment type="caution">
    <text evidence="1">The sequence shown here is derived from an EMBL/GenBank/DDBJ whole genome shotgun (WGS) entry which is preliminary data.</text>
</comment>
<dbReference type="Proteomes" id="UP000483293">
    <property type="component" value="Unassembled WGS sequence"/>
</dbReference>
<protein>
    <submittedName>
        <fullName evidence="1">Uncharacterized protein</fullName>
    </submittedName>
</protein>
<proteinExistence type="predicted"/>
<name>A0A6L9SVR4_9BIFI</name>
<dbReference type="EMBL" id="WHZV01000012">
    <property type="protein sequence ID" value="NEG56125.1"/>
    <property type="molecule type" value="Genomic_DNA"/>
</dbReference>
<accession>A0A6L9SVR4</accession>
<reference evidence="1 2" key="1">
    <citation type="submission" date="2019-10" db="EMBL/GenBank/DDBJ databases">
        <title>Bifidobacterium from non-human primates.</title>
        <authorList>
            <person name="Modesto M."/>
        </authorList>
    </citation>
    <scope>NUCLEOTIDE SEQUENCE [LARGE SCALE GENOMIC DNA]</scope>
    <source>
        <strain evidence="1 2">SMA15</strain>
    </source>
</reference>
<sequence length="76" mass="8440">MGSWNPVAPGNGDRVIVDTPFEFDGYQQNFTWATNSRPNTILTDGDSLRLTGTGGISDWPVGTYIYLQSTWIVKDK</sequence>
<organism evidence="1 2">
    <name type="scientific">Bifidobacterium platyrrhinorum</name>
    <dbReference type="NCBI Taxonomy" id="2661628"/>
    <lineage>
        <taxon>Bacteria</taxon>
        <taxon>Bacillati</taxon>
        <taxon>Actinomycetota</taxon>
        <taxon>Actinomycetes</taxon>
        <taxon>Bifidobacteriales</taxon>
        <taxon>Bifidobacteriaceae</taxon>
        <taxon>Bifidobacterium</taxon>
    </lineage>
</organism>
<gene>
    <name evidence="1" type="ORF">GFD21_10245</name>
</gene>